<evidence type="ECO:0000313" key="3">
    <source>
        <dbReference type="EMBL" id="MFC6017919.1"/>
    </source>
</evidence>
<protein>
    <recommendedName>
        <fullName evidence="5">DUF3995 domain-containing protein</fullName>
    </recommendedName>
</protein>
<comment type="caution">
    <text evidence="3">The sequence shown here is derived from an EMBL/GenBank/DDBJ whole genome shotgun (WGS) entry which is preliminary data.</text>
</comment>
<feature type="compositionally biased region" description="Low complexity" evidence="1">
    <location>
        <begin position="342"/>
        <end position="359"/>
    </location>
</feature>
<feature type="transmembrane region" description="Helical" evidence="2">
    <location>
        <begin position="261"/>
        <end position="280"/>
    </location>
</feature>
<gene>
    <name evidence="3" type="ORF">ACFP2T_17090</name>
</gene>
<keyword evidence="2" id="KW-0472">Membrane</keyword>
<feature type="transmembrane region" description="Helical" evidence="2">
    <location>
        <begin position="34"/>
        <end position="53"/>
    </location>
</feature>
<feature type="transmembrane region" description="Helical" evidence="2">
    <location>
        <begin position="136"/>
        <end position="157"/>
    </location>
</feature>
<feature type="region of interest" description="Disordered" evidence="1">
    <location>
        <begin position="338"/>
        <end position="359"/>
    </location>
</feature>
<feature type="transmembrane region" description="Helical" evidence="2">
    <location>
        <begin position="219"/>
        <end position="240"/>
    </location>
</feature>
<name>A0ABW1KAD1_9ACTN</name>
<keyword evidence="2" id="KW-1133">Transmembrane helix</keyword>
<organism evidence="3 4">
    <name type="scientific">Plantactinospora solaniradicis</name>
    <dbReference type="NCBI Taxonomy" id="1723736"/>
    <lineage>
        <taxon>Bacteria</taxon>
        <taxon>Bacillati</taxon>
        <taxon>Actinomycetota</taxon>
        <taxon>Actinomycetes</taxon>
        <taxon>Micromonosporales</taxon>
        <taxon>Micromonosporaceae</taxon>
        <taxon>Plantactinospora</taxon>
    </lineage>
</organism>
<evidence type="ECO:0000256" key="2">
    <source>
        <dbReference type="SAM" id="Phobius"/>
    </source>
</evidence>
<dbReference type="Proteomes" id="UP001596203">
    <property type="component" value="Unassembled WGS sequence"/>
</dbReference>
<feature type="compositionally biased region" description="Basic and acidic residues" evidence="1">
    <location>
        <begin position="1"/>
        <end position="12"/>
    </location>
</feature>
<evidence type="ECO:0000256" key="1">
    <source>
        <dbReference type="SAM" id="MobiDB-lite"/>
    </source>
</evidence>
<dbReference type="RefSeq" id="WP_377422567.1">
    <property type="nucleotide sequence ID" value="NZ_JBHSPR010000010.1"/>
</dbReference>
<evidence type="ECO:0000313" key="4">
    <source>
        <dbReference type="Proteomes" id="UP001596203"/>
    </source>
</evidence>
<reference evidence="4" key="1">
    <citation type="journal article" date="2019" name="Int. J. Syst. Evol. Microbiol.">
        <title>The Global Catalogue of Microorganisms (GCM) 10K type strain sequencing project: providing services to taxonomists for standard genome sequencing and annotation.</title>
        <authorList>
            <consortium name="The Broad Institute Genomics Platform"/>
            <consortium name="The Broad Institute Genome Sequencing Center for Infectious Disease"/>
            <person name="Wu L."/>
            <person name="Ma J."/>
        </authorList>
    </citation>
    <scope>NUCLEOTIDE SEQUENCE [LARGE SCALE GENOMIC DNA]</scope>
    <source>
        <strain evidence="4">ZS-35-S2</strain>
    </source>
</reference>
<keyword evidence="4" id="KW-1185">Reference proteome</keyword>
<evidence type="ECO:0008006" key="5">
    <source>
        <dbReference type="Google" id="ProtNLM"/>
    </source>
</evidence>
<keyword evidence="2" id="KW-0812">Transmembrane</keyword>
<feature type="transmembrane region" description="Helical" evidence="2">
    <location>
        <begin position="99"/>
        <end position="124"/>
    </location>
</feature>
<sequence>MTGRRHGVDVPSRRAGGPPRRAGADRDRGGRAPYVVLVWAVGYGGLRVHWALGDAPEFPPLGSDLYPLTGWGTVVPVGAAAVLAVALARANRWHWPLALMSWAGSATLVLLCPLLLLDVVGLVIPGLGLPVDPAGILGRVGALTGGVLLGAAARAYWRRCRDDRPAFGWIGALVRSCAGTDPPRCARIAGYLAVTGCLVRLAAQYAAGTADIPFPAGPSVIVFEAGFLLAGVLLPLALVHRWGRVFPRWVPLLAGRRVPRWLLLGPGFGLGVGLTLYFGVGTGQLAVETVTGTWDPGDGTYPLWFFWVAMPAYLAWGLGLTAASGAYRWLTADAGGRDSTADDPAPAVTGPAPALAPAPAMARDGLADVGQSR</sequence>
<dbReference type="EMBL" id="JBHSPR010000010">
    <property type="protein sequence ID" value="MFC6017919.1"/>
    <property type="molecule type" value="Genomic_DNA"/>
</dbReference>
<feature type="region of interest" description="Disordered" evidence="1">
    <location>
        <begin position="1"/>
        <end position="27"/>
    </location>
</feature>
<feature type="transmembrane region" description="Helical" evidence="2">
    <location>
        <begin position="304"/>
        <end position="327"/>
    </location>
</feature>
<proteinExistence type="predicted"/>
<feature type="transmembrane region" description="Helical" evidence="2">
    <location>
        <begin position="188"/>
        <end position="207"/>
    </location>
</feature>
<feature type="transmembrane region" description="Helical" evidence="2">
    <location>
        <begin position="65"/>
        <end position="87"/>
    </location>
</feature>
<accession>A0ABW1KAD1</accession>